<dbReference type="InterPro" id="IPR013892">
    <property type="entry name" value="Cyt_c_biogenesis_Cmc1-like"/>
</dbReference>
<dbReference type="PROSITE" id="PS51808">
    <property type="entry name" value="CHCH"/>
    <property type="match status" value="1"/>
</dbReference>
<keyword evidence="4" id="KW-1185">Reference proteome</keyword>
<dbReference type="Proteomes" id="UP000695007">
    <property type="component" value="Unplaced"/>
</dbReference>
<evidence type="ECO:0000313" key="5">
    <source>
        <dbReference type="RefSeq" id="XP_011504775.1"/>
    </source>
</evidence>
<evidence type="ECO:0000313" key="4">
    <source>
        <dbReference type="Proteomes" id="UP000695007"/>
    </source>
</evidence>
<dbReference type="GeneID" id="105367704"/>
<proteinExistence type="inferred from homology"/>
<evidence type="ECO:0000256" key="1">
    <source>
        <dbReference type="ARBA" id="ARBA00007347"/>
    </source>
</evidence>
<reference evidence="5" key="1">
    <citation type="submission" date="2025-08" db="UniProtKB">
        <authorList>
            <consortium name="RefSeq"/>
        </authorList>
    </citation>
    <scope>IDENTIFICATION</scope>
</reference>
<protein>
    <recommendedName>
        <fullName evidence="3">COX assembly mitochondrial protein</fullName>
    </recommendedName>
</protein>
<dbReference type="RefSeq" id="XP_011504775.1">
    <property type="nucleotide sequence ID" value="XM_011506473.1"/>
</dbReference>
<organism evidence="4 5">
    <name type="scientific">Ceratosolen solmsi marchali</name>
    <dbReference type="NCBI Taxonomy" id="326594"/>
    <lineage>
        <taxon>Eukaryota</taxon>
        <taxon>Metazoa</taxon>
        <taxon>Ecdysozoa</taxon>
        <taxon>Arthropoda</taxon>
        <taxon>Hexapoda</taxon>
        <taxon>Insecta</taxon>
        <taxon>Pterygota</taxon>
        <taxon>Neoptera</taxon>
        <taxon>Endopterygota</taxon>
        <taxon>Hymenoptera</taxon>
        <taxon>Apocrita</taxon>
        <taxon>Proctotrupomorpha</taxon>
        <taxon>Chalcidoidea</taxon>
        <taxon>Agaonidae</taxon>
        <taxon>Agaoninae</taxon>
        <taxon>Ceratosolen</taxon>
    </lineage>
</organism>
<keyword evidence="3" id="KW-0496">Mitochondrion</keyword>
<dbReference type="Pfam" id="PF08583">
    <property type="entry name" value="Cmc1"/>
    <property type="match status" value="1"/>
</dbReference>
<name>A0AAJ7E1V7_9HYME</name>
<sequence>MAIRKITLYGDPDDRFLRKVEKDVLVAQIVRNKAREEKCVPEVAAFEKCCIEYKYAMVFKCQNVNTILKDCLIKWYNDKEFWNECTEYYIKERSEYRRTGEPKKIRHLKTRVANYV</sequence>
<evidence type="ECO:0000256" key="3">
    <source>
        <dbReference type="RuleBase" id="RU364104"/>
    </source>
</evidence>
<keyword evidence="2" id="KW-1015">Disulfide bond</keyword>
<accession>A0AAJ7E1V7</accession>
<dbReference type="GO" id="GO:0005739">
    <property type="term" value="C:mitochondrion"/>
    <property type="evidence" value="ECO:0007669"/>
    <property type="project" value="UniProtKB-SubCell"/>
</dbReference>
<evidence type="ECO:0000256" key="2">
    <source>
        <dbReference type="ARBA" id="ARBA00023157"/>
    </source>
</evidence>
<dbReference type="KEGG" id="csol:105367704"/>
<dbReference type="AlphaFoldDB" id="A0AAJ7E1V7"/>
<comment type="subcellular location">
    <subcellularLocation>
        <location evidence="3">Mitochondrion</location>
    </subcellularLocation>
</comment>
<comment type="similarity">
    <text evidence="1 3">Belongs to the CMC family.</text>
</comment>
<gene>
    <name evidence="5" type="primary">LOC105367704</name>
</gene>